<comment type="caution">
    <text evidence="5">The sequence shown here is derived from an EMBL/GenBank/DDBJ whole genome shotgun (WGS) entry which is preliminary data.</text>
</comment>
<feature type="domain" description="Acyl-CoA dehydrogenase/oxidase C-terminal" evidence="4">
    <location>
        <begin position="123"/>
        <end position="242"/>
    </location>
</feature>
<dbReference type="PANTHER" id="PTHR43884">
    <property type="entry name" value="ACYL-COA DEHYDROGENASE"/>
    <property type="match status" value="1"/>
</dbReference>
<evidence type="ECO:0000313" key="5">
    <source>
        <dbReference type="EMBL" id="TCJ96493.1"/>
    </source>
</evidence>
<proteinExistence type="predicted"/>
<keyword evidence="1" id="KW-0285">Flavoprotein</keyword>
<sequence length="265" mass="27917">MDAAELDLLAQTLRKTMRDVSGAELHTALVDLGWQEMLTDAPDATVPLVFRLLGETGAHAPLLNDVVRAAGGLSADDPVALPWSGGTWVRWDHADDASGADRSPTLDADLPIRAVPAGAPIPLAEGRRALGWWLTGASRAMLALARTHAVDRVQFGRPVASFQAIRHRLAETFVAIEGAEATLAAATDDLGSLLAKAAAGRAALITARHCQQTLGGIGFTAEHDLHRHIRRVLVLDGLLGSSRELVREAGAIARASGTAARLVQL</sequence>
<dbReference type="PANTHER" id="PTHR43884:SF20">
    <property type="entry name" value="ACYL-COA DEHYDROGENASE FADE28"/>
    <property type="match status" value="1"/>
</dbReference>
<name>A0A4R1FPH5_9NOCA</name>
<dbReference type="InterPro" id="IPR036250">
    <property type="entry name" value="AcylCo_DH-like_C"/>
</dbReference>
<evidence type="ECO:0000259" key="4">
    <source>
        <dbReference type="Pfam" id="PF00441"/>
    </source>
</evidence>
<reference evidence="5 6" key="1">
    <citation type="submission" date="2019-03" db="EMBL/GenBank/DDBJ databases">
        <title>Genomic Encyclopedia of Type Strains, Phase IV (KMG-IV): sequencing the most valuable type-strain genomes for metagenomic binning, comparative biology and taxonomic classification.</title>
        <authorList>
            <person name="Goeker M."/>
        </authorList>
    </citation>
    <scope>NUCLEOTIDE SEQUENCE [LARGE SCALE GENOMIC DNA]</scope>
    <source>
        <strain evidence="5 6">DSM 44684</strain>
    </source>
</reference>
<keyword evidence="6" id="KW-1185">Reference proteome</keyword>
<evidence type="ECO:0000313" key="6">
    <source>
        <dbReference type="Proteomes" id="UP000294856"/>
    </source>
</evidence>
<organism evidence="5 6">
    <name type="scientific">Nocardia alba</name>
    <dbReference type="NCBI Taxonomy" id="225051"/>
    <lineage>
        <taxon>Bacteria</taxon>
        <taxon>Bacillati</taxon>
        <taxon>Actinomycetota</taxon>
        <taxon>Actinomycetes</taxon>
        <taxon>Mycobacteriales</taxon>
        <taxon>Nocardiaceae</taxon>
        <taxon>Nocardia</taxon>
    </lineage>
</organism>
<keyword evidence="3" id="KW-0560">Oxidoreductase</keyword>
<dbReference type="Gene3D" id="1.20.140.10">
    <property type="entry name" value="Butyryl-CoA Dehydrogenase, subunit A, domain 3"/>
    <property type="match status" value="1"/>
</dbReference>
<dbReference type="Proteomes" id="UP000294856">
    <property type="component" value="Unassembled WGS sequence"/>
</dbReference>
<gene>
    <name evidence="5" type="ORF">DFR71_2523</name>
</gene>
<evidence type="ECO:0000256" key="1">
    <source>
        <dbReference type="ARBA" id="ARBA00022630"/>
    </source>
</evidence>
<accession>A0A4R1FPH5</accession>
<dbReference type="InterPro" id="IPR009075">
    <property type="entry name" value="AcylCo_DH/oxidase_C"/>
</dbReference>
<dbReference type="STRING" id="1210063.GCA_001612665_00184"/>
<dbReference type="OrthoDB" id="8677713at2"/>
<keyword evidence="2" id="KW-0274">FAD</keyword>
<evidence type="ECO:0000256" key="2">
    <source>
        <dbReference type="ARBA" id="ARBA00022827"/>
    </source>
</evidence>
<dbReference type="GO" id="GO:0003995">
    <property type="term" value="F:acyl-CoA dehydrogenase activity"/>
    <property type="evidence" value="ECO:0007669"/>
    <property type="project" value="TreeGrafter"/>
</dbReference>
<dbReference type="SUPFAM" id="SSF47203">
    <property type="entry name" value="Acyl-CoA dehydrogenase C-terminal domain-like"/>
    <property type="match status" value="1"/>
</dbReference>
<dbReference type="Pfam" id="PF00441">
    <property type="entry name" value="Acyl-CoA_dh_1"/>
    <property type="match status" value="1"/>
</dbReference>
<dbReference type="EMBL" id="SMFR01000002">
    <property type="protein sequence ID" value="TCJ96493.1"/>
    <property type="molecule type" value="Genomic_DNA"/>
</dbReference>
<evidence type="ECO:0000256" key="3">
    <source>
        <dbReference type="ARBA" id="ARBA00023002"/>
    </source>
</evidence>
<dbReference type="AlphaFoldDB" id="A0A4R1FPH5"/>
<protein>
    <submittedName>
        <fullName evidence="5">Acyl-CoA dehydrogenase-like protein</fullName>
    </submittedName>
</protein>